<proteinExistence type="predicted"/>
<feature type="domain" description="Phage capsid-like C-terminal" evidence="3">
    <location>
        <begin position="222"/>
        <end position="470"/>
    </location>
</feature>
<evidence type="ECO:0000256" key="2">
    <source>
        <dbReference type="SAM" id="Phobius"/>
    </source>
</evidence>
<dbReference type="RefSeq" id="WP_186929389.1">
    <property type="nucleotide sequence ID" value="NZ_JACOOJ010000009.1"/>
</dbReference>
<dbReference type="InterPro" id="IPR054612">
    <property type="entry name" value="Phage_capsid-like_C"/>
</dbReference>
<dbReference type="Proteomes" id="UP000651475">
    <property type="component" value="Unassembled WGS sequence"/>
</dbReference>
<name>A0ABR7DMH2_9BACT</name>
<dbReference type="SUPFAM" id="SSF56563">
    <property type="entry name" value="Major capsid protein gp5"/>
    <property type="match status" value="1"/>
</dbReference>
<gene>
    <name evidence="4" type="ORF">H8S65_07615</name>
</gene>
<accession>A0ABR7DMH2</accession>
<evidence type="ECO:0000259" key="3">
    <source>
        <dbReference type="Pfam" id="PF05065"/>
    </source>
</evidence>
<dbReference type="Gene3D" id="3.30.2400.10">
    <property type="entry name" value="Major capsid protein gp5"/>
    <property type="match status" value="1"/>
</dbReference>
<keyword evidence="2" id="KW-0472">Membrane</keyword>
<dbReference type="InterPro" id="IPR024455">
    <property type="entry name" value="Phage_capsid"/>
</dbReference>
<dbReference type="NCBIfam" id="TIGR01554">
    <property type="entry name" value="major_cap_HK97"/>
    <property type="match status" value="1"/>
</dbReference>
<keyword evidence="2" id="KW-0812">Transmembrane</keyword>
<reference evidence="4 5" key="1">
    <citation type="submission" date="2020-08" db="EMBL/GenBank/DDBJ databases">
        <title>Genome public.</title>
        <authorList>
            <person name="Liu C."/>
            <person name="Sun Q."/>
        </authorList>
    </citation>
    <scope>NUCLEOTIDE SEQUENCE [LARGE SCALE GENOMIC DNA]</scope>
    <source>
        <strain evidence="4 5">NSJ-79</strain>
    </source>
</reference>
<feature type="transmembrane region" description="Helical" evidence="2">
    <location>
        <begin position="20"/>
        <end position="40"/>
    </location>
</feature>
<protein>
    <submittedName>
        <fullName evidence="4">Phage major capsid protein</fullName>
    </submittedName>
</protein>
<sequence>MRKYFRELFQNSMRGRKERFKLSCSLFAIMALSLIAVFTFSANPMAGGVLLSGLGLMAFIDESTLDDDQKKFFKGLDDKLEELNVKFLKDELGKPEYIKQLNDLMNDFKQLNEKSMSDKIDKKDFENFKKEVCEQLVRIKGAMDKTPSGEFRLKSIDEQIRDQVKEFITKDQSGREIVDLKSACKSSPGYKKQFNLVVKANTPITSTVTGASGVTLSPGVVFDSGISTPPMAESEIRQFANVATINARTLVYTELKDSTGDAEWVPEGGLKPSMTATIQEVIVNAGKVALTATLTEETLTDLPQLVAEVQSEIIQKIGIAEEEGILYGKGSDGEIKGVFTDIPEYSLTSVKVDKPNNFDAIIAAYTQVVSVSKMNYVPNLVRVNPIDLANMKLTKDANGQYLFPPFTLQDGTLISGVQIRPSTSITEGEFVLGDFRYLNIRDYVGMSITFGWVNDDFQRNQVTMIGEKRLMAYIKSNYKTAFIKGSYATIKEAIDSNKASV</sequence>
<evidence type="ECO:0000256" key="1">
    <source>
        <dbReference type="ARBA" id="ARBA00004328"/>
    </source>
</evidence>
<evidence type="ECO:0000313" key="5">
    <source>
        <dbReference type="Proteomes" id="UP000651475"/>
    </source>
</evidence>
<dbReference type="Pfam" id="PF05065">
    <property type="entry name" value="Phage_capsid"/>
    <property type="match status" value="1"/>
</dbReference>
<dbReference type="EMBL" id="JACOOJ010000009">
    <property type="protein sequence ID" value="MBC5632634.1"/>
    <property type="molecule type" value="Genomic_DNA"/>
</dbReference>
<keyword evidence="2" id="KW-1133">Transmembrane helix</keyword>
<organism evidence="4 5">
    <name type="scientific">Parabacteroides hominis</name>
    <dbReference type="NCBI Taxonomy" id="2763057"/>
    <lineage>
        <taxon>Bacteria</taxon>
        <taxon>Pseudomonadati</taxon>
        <taxon>Bacteroidota</taxon>
        <taxon>Bacteroidia</taxon>
        <taxon>Bacteroidales</taxon>
        <taxon>Tannerellaceae</taxon>
        <taxon>Parabacteroides</taxon>
    </lineage>
</organism>
<dbReference type="Gene3D" id="3.30.2320.10">
    <property type="entry name" value="hypothetical protein PF0899 domain"/>
    <property type="match status" value="1"/>
</dbReference>
<keyword evidence="5" id="KW-1185">Reference proteome</keyword>
<comment type="caution">
    <text evidence="4">The sequence shown here is derived from an EMBL/GenBank/DDBJ whole genome shotgun (WGS) entry which is preliminary data.</text>
</comment>
<comment type="subcellular location">
    <subcellularLocation>
        <location evidence="1">Virion</location>
    </subcellularLocation>
</comment>
<evidence type="ECO:0000313" key="4">
    <source>
        <dbReference type="EMBL" id="MBC5632634.1"/>
    </source>
</evidence>